<accession>A0A0N4ZTK7</accession>
<evidence type="ECO:0000313" key="3">
    <source>
        <dbReference type="WBParaSite" id="PTRK_0001183500.1"/>
    </source>
</evidence>
<proteinExistence type="predicted"/>
<dbReference type="AlphaFoldDB" id="A0A0N4ZTK7"/>
<protein>
    <submittedName>
        <fullName evidence="3">Inhibitor I9 domain-containing protein</fullName>
    </submittedName>
</protein>
<evidence type="ECO:0000313" key="2">
    <source>
        <dbReference type="Proteomes" id="UP000038045"/>
    </source>
</evidence>
<name>A0A0N4ZTK7_PARTI</name>
<feature type="compositionally biased region" description="Basic and acidic residues" evidence="1">
    <location>
        <begin position="136"/>
        <end position="147"/>
    </location>
</feature>
<dbReference type="WBParaSite" id="PTRK_0001183500.1">
    <property type="protein sequence ID" value="PTRK_0001183500.1"/>
    <property type="gene ID" value="PTRK_0001183500"/>
</dbReference>
<keyword evidence="2" id="KW-1185">Reference proteome</keyword>
<sequence>MNYYLIFCLVVGLFTFINGYSHNVFDTKRTYNLPRTLQFKTVPENSNDVQGNNNIMSGIYRVSENDFQKLQQMYGNKNNQVYKRLQNALKSQNLMDGLENAQIKKVRYIEVDYTLKGQNLRRSKVITNTNPNSYVSDEKVSNSKVFE</sequence>
<organism evidence="2 3">
    <name type="scientific">Parastrongyloides trichosuri</name>
    <name type="common">Possum-specific nematode worm</name>
    <dbReference type="NCBI Taxonomy" id="131310"/>
    <lineage>
        <taxon>Eukaryota</taxon>
        <taxon>Metazoa</taxon>
        <taxon>Ecdysozoa</taxon>
        <taxon>Nematoda</taxon>
        <taxon>Chromadorea</taxon>
        <taxon>Rhabditida</taxon>
        <taxon>Tylenchina</taxon>
        <taxon>Panagrolaimomorpha</taxon>
        <taxon>Strongyloidoidea</taxon>
        <taxon>Strongyloididae</taxon>
        <taxon>Parastrongyloides</taxon>
    </lineage>
</organism>
<reference evidence="3" key="1">
    <citation type="submission" date="2017-02" db="UniProtKB">
        <authorList>
            <consortium name="WormBaseParasite"/>
        </authorList>
    </citation>
    <scope>IDENTIFICATION</scope>
</reference>
<feature type="region of interest" description="Disordered" evidence="1">
    <location>
        <begin position="128"/>
        <end position="147"/>
    </location>
</feature>
<dbReference type="Proteomes" id="UP000038045">
    <property type="component" value="Unplaced"/>
</dbReference>
<evidence type="ECO:0000256" key="1">
    <source>
        <dbReference type="SAM" id="MobiDB-lite"/>
    </source>
</evidence>